<dbReference type="PANTHER" id="PTHR30329:SF21">
    <property type="entry name" value="LIPOPROTEIN YIAD-RELATED"/>
    <property type="match status" value="1"/>
</dbReference>
<dbReference type="EMBL" id="JRWP01000005">
    <property type="protein sequence ID" value="KGY09496.1"/>
    <property type="molecule type" value="Genomic_DNA"/>
</dbReference>
<evidence type="ECO:0000313" key="7">
    <source>
        <dbReference type="EMBL" id="KGY09496.1"/>
    </source>
</evidence>
<organism evidence="7 8">
    <name type="scientific">Photobacterium sp. (strain ATCC 43367)</name>
    <dbReference type="NCBI Taxonomy" id="379097"/>
    <lineage>
        <taxon>Bacteria</taxon>
        <taxon>Pseudomonadati</taxon>
        <taxon>Pseudomonadota</taxon>
        <taxon>Gammaproteobacteria</taxon>
        <taxon>Vibrionales</taxon>
        <taxon>Vibrionaceae</taxon>
        <taxon>Vibrio</taxon>
        <taxon>Vibrio oreintalis group</taxon>
    </lineage>
</organism>
<feature type="chain" id="PRO_5002011293" evidence="5">
    <location>
        <begin position="22"/>
        <end position="211"/>
    </location>
</feature>
<proteinExistence type="predicted"/>
<comment type="caution">
    <text evidence="7">The sequence shown here is derived from an EMBL/GenBank/DDBJ whole genome shotgun (WGS) entry which is preliminary data.</text>
</comment>
<dbReference type="InterPro" id="IPR006664">
    <property type="entry name" value="OMP_bac"/>
</dbReference>
<dbReference type="Gene3D" id="3.30.1330.60">
    <property type="entry name" value="OmpA-like domain"/>
    <property type="match status" value="1"/>
</dbReference>
<dbReference type="PRINTS" id="PR01021">
    <property type="entry name" value="OMPADOMAIN"/>
</dbReference>
<dbReference type="CDD" id="cd07185">
    <property type="entry name" value="OmpA_C-like"/>
    <property type="match status" value="1"/>
</dbReference>
<dbReference type="PANTHER" id="PTHR30329">
    <property type="entry name" value="STATOR ELEMENT OF FLAGELLAR MOTOR COMPLEX"/>
    <property type="match status" value="1"/>
</dbReference>
<reference evidence="7 8" key="1">
    <citation type="submission" date="2014-10" db="EMBL/GenBank/DDBJ databases">
        <title>Genome sequencing of Vibrio sinaloensis T08.</title>
        <authorList>
            <person name="Chan K.-G."/>
            <person name="Mohamad N.I."/>
        </authorList>
    </citation>
    <scope>NUCLEOTIDE SEQUENCE [LARGE SCALE GENOMIC DNA]</scope>
    <source>
        <strain evidence="7 8">T08</strain>
    </source>
</reference>
<name>A0A0A5I152_PHOS4</name>
<dbReference type="InterPro" id="IPR036737">
    <property type="entry name" value="OmpA-like_sf"/>
</dbReference>
<accession>A0A0A5I152</accession>
<comment type="subcellular location">
    <subcellularLocation>
        <location evidence="1">Cell outer membrane</location>
    </subcellularLocation>
</comment>
<evidence type="ECO:0000313" key="8">
    <source>
        <dbReference type="Proteomes" id="UP000030451"/>
    </source>
</evidence>
<dbReference type="Proteomes" id="UP000030451">
    <property type="component" value="Unassembled WGS sequence"/>
</dbReference>
<protein>
    <submittedName>
        <fullName evidence="7">Membrane protein</fullName>
    </submittedName>
</protein>
<evidence type="ECO:0000256" key="4">
    <source>
        <dbReference type="PROSITE-ProRule" id="PRU00473"/>
    </source>
</evidence>
<evidence type="ECO:0000256" key="3">
    <source>
        <dbReference type="ARBA" id="ARBA00023237"/>
    </source>
</evidence>
<dbReference type="Pfam" id="PF00691">
    <property type="entry name" value="OmpA"/>
    <property type="match status" value="1"/>
</dbReference>
<gene>
    <name evidence="7" type="ORF">NM06_06520</name>
</gene>
<evidence type="ECO:0000256" key="5">
    <source>
        <dbReference type="SAM" id="SignalP"/>
    </source>
</evidence>
<feature type="signal peptide" evidence="5">
    <location>
        <begin position="1"/>
        <end position="21"/>
    </location>
</feature>
<evidence type="ECO:0000256" key="2">
    <source>
        <dbReference type="ARBA" id="ARBA00023136"/>
    </source>
</evidence>
<keyword evidence="5" id="KW-0732">Signal</keyword>
<dbReference type="GO" id="GO:0009279">
    <property type="term" value="C:cell outer membrane"/>
    <property type="evidence" value="ECO:0007669"/>
    <property type="project" value="UniProtKB-SubCell"/>
</dbReference>
<dbReference type="AlphaFoldDB" id="A0A0A5I152"/>
<dbReference type="STRING" id="379097.SE23_13970"/>
<keyword evidence="3" id="KW-0998">Cell outer membrane</keyword>
<evidence type="ECO:0000256" key="1">
    <source>
        <dbReference type="ARBA" id="ARBA00004442"/>
    </source>
</evidence>
<evidence type="ECO:0000259" key="6">
    <source>
        <dbReference type="PROSITE" id="PS51123"/>
    </source>
</evidence>
<dbReference type="OrthoDB" id="9792521at2"/>
<dbReference type="PROSITE" id="PS51123">
    <property type="entry name" value="OMPA_2"/>
    <property type="match status" value="1"/>
</dbReference>
<sequence length="211" mass="23843">MITMRTVIATSLFLVSFHGFAQENQDPLALYCNQDGLEFEHSMKVGQSIQVMNHQGGFQQIVKQGEVTPEMAWLKEELKAIGLSLNCTEYLLTNSEVRLSNDPEVIARVYFNFDQSTLTQQSEYVLTRVIRMVESNSSNLELAGHTDNVGDAGYNFSLGLKRSKSVEDYLIDQGVDPKRVTTTSYGETKPFVDNMSDENRKLNRRVEISTL</sequence>
<dbReference type="InterPro" id="IPR050330">
    <property type="entry name" value="Bact_OuterMem_StrucFunc"/>
</dbReference>
<dbReference type="SUPFAM" id="SSF103088">
    <property type="entry name" value="OmpA-like"/>
    <property type="match status" value="1"/>
</dbReference>
<dbReference type="InterPro" id="IPR006665">
    <property type="entry name" value="OmpA-like"/>
</dbReference>
<keyword evidence="2 4" id="KW-0472">Membrane</keyword>
<feature type="domain" description="OmpA-like" evidence="6">
    <location>
        <begin position="98"/>
        <end position="211"/>
    </location>
</feature>